<feature type="domain" description="Sm" evidence="4">
    <location>
        <begin position="8"/>
        <end position="68"/>
    </location>
</feature>
<keyword evidence="2 3" id="KW-0346">Stress response</keyword>
<dbReference type="EMBL" id="CACRSL010000003">
    <property type="protein sequence ID" value="VYS90595.1"/>
    <property type="molecule type" value="Genomic_DNA"/>
</dbReference>
<comment type="function">
    <text evidence="3">RNA chaperone that binds small regulatory RNA (sRNAs) and mRNAs to facilitate mRNA translational regulation in response to envelope stress, environmental stress and changes in metabolite concentrations. Also binds with high specificity to tRNAs.</text>
</comment>
<dbReference type="GO" id="GO:0045974">
    <property type="term" value="P:regulation of translation, ncRNA-mediated"/>
    <property type="evidence" value="ECO:0007669"/>
    <property type="project" value="TreeGrafter"/>
</dbReference>
<comment type="subunit">
    <text evidence="3">Homohexamer.</text>
</comment>
<dbReference type="GO" id="GO:0003723">
    <property type="term" value="F:RNA binding"/>
    <property type="evidence" value="ECO:0007669"/>
    <property type="project" value="UniProtKB-UniRule"/>
</dbReference>
<gene>
    <name evidence="3 5" type="primary">hfq</name>
    <name evidence="5" type="ORF">AULFYP135_00855</name>
</gene>
<name>A0A6N2SFX6_9FIRM</name>
<dbReference type="Gene3D" id="2.30.30.100">
    <property type="match status" value="1"/>
</dbReference>
<dbReference type="PROSITE" id="PS52002">
    <property type="entry name" value="SM"/>
    <property type="match status" value="1"/>
</dbReference>
<dbReference type="InterPro" id="IPR010920">
    <property type="entry name" value="LSM_dom_sf"/>
</dbReference>
<keyword evidence="1 3" id="KW-0694">RNA-binding</keyword>
<dbReference type="Pfam" id="PF17209">
    <property type="entry name" value="Hfq"/>
    <property type="match status" value="1"/>
</dbReference>
<evidence type="ECO:0000313" key="5">
    <source>
        <dbReference type="EMBL" id="VYS90595.1"/>
    </source>
</evidence>
<dbReference type="NCBIfam" id="TIGR02383">
    <property type="entry name" value="Hfq"/>
    <property type="match status" value="1"/>
</dbReference>
<dbReference type="HAMAP" id="MF_00436">
    <property type="entry name" value="Hfq"/>
    <property type="match status" value="1"/>
</dbReference>
<dbReference type="InterPro" id="IPR005001">
    <property type="entry name" value="Hfq"/>
</dbReference>
<comment type="similarity">
    <text evidence="3">Belongs to the Hfq family.</text>
</comment>
<dbReference type="CDD" id="cd01716">
    <property type="entry name" value="Hfq"/>
    <property type="match status" value="1"/>
</dbReference>
<dbReference type="SUPFAM" id="SSF50182">
    <property type="entry name" value="Sm-like ribonucleoproteins"/>
    <property type="match status" value="1"/>
</dbReference>
<evidence type="ECO:0000256" key="2">
    <source>
        <dbReference type="ARBA" id="ARBA00023016"/>
    </source>
</evidence>
<dbReference type="InterPro" id="IPR047575">
    <property type="entry name" value="Sm"/>
</dbReference>
<dbReference type="AlphaFoldDB" id="A0A6N2SFX6"/>
<dbReference type="PANTHER" id="PTHR34772:SF1">
    <property type="entry name" value="RNA-BINDING PROTEIN HFQ"/>
    <property type="match status" value="1"/>
</dbReference>
<dbReference type="FunFam" id="2.30.30.100:FF:000012">
    <property type="entry name" value="RNA-binding protein Hfq"/>
    <property type="match status" value="1"/>
</dbReference>
<dbReference type="GO" id="GO:0043487">
    <property type="term" value="P:regulation of RNA stability"/>
    <property type="evidence" value="ECO:0007669"/>
    <property type="project" value="TreeGrafter"/>
</dbReference>
<evidence type="ECO:0000256" key="1">
    <source>
        <dbReference type="ARBA" id="ARBA00022884"/>
    </source>
</evidence>
<accession>A0A6N2SFX6</accession>
<dbReference type="PANTHER" id="PTHR34772">
    <property type="entry name" value="RNA-BINDING PROTEIN HFQ"/>
    <property type="match status" value="1"/>
</dbReference>
<dbReference type="GO" id="GO:0005829">
    <property type="term" value="C:cytosol"/>
    <property type="evidence" value="ECO:0007669"/>
    <property type="project" value="TreeGrafter"/>
</dbReference>
<dbReference type="GO" id="GO:0006355">
    <property type="term" value="P:regulation of DNA-templated transcription"/>
    <property type="evidence" value="ECO:0007669"/>
    <property type="project" value="InterPro"/>
</dbReference>
<organism evidence="5">
    <name type="scientific">uncultured Anaerotruncus sp</name>
    <dbReference type="NCBI Taxonomy" id="905011"/>
    <lineage>
        <taxon>Bacteria</taxon>
        <taxon>Bacillati</taxon>
        <taxon>Bacillota</taxon>
        <taxon>Clostridia</taxon>
        <taxon>Eubacteriales</taxon>
        <taxon>Oscillospiraceae</taxon>
        <taxon>Anaerotruncus</taxon>
        <taxon>environmental samples</taxon>
    </lineage>
</organism>
<reference evidence="5" key="1">
    <citation type="submission" date="2019-11" db="EMBL/GenBank/DDBJ databases">
        <authorList>
            <person name="Feng L."/>
        </authorList>
    </citation>
    <scope>NUCLEOTIDE SEQUENCE</scope>
    <source>
        <strain evidence="5">AundefinedLFYP135</strain>
    </source>
</reference>
<evidence type="ECO:0000259" key="4">
    <source>
        <dbReference type="PROSITE" id="PS52002"/>
    </source>
</evidence>
<evidence type="ECO:0000256" key="3">
    <source>
        <dbReference type="HAMAP-Rule" id="MF_00436"/>
    </source>
</evidence>
<sequence length="80" mass="8884">MKSMNLQDVFLNQARKEKTPVTIYLTNGFQFKGTVRGFDSFTVILDADGKQNLVYKHAISTIVPAKAISILDAYDGQDGE</sequence>
<protein>
    <recommendedName>
        <fullName evidence="3">RNA-binding protein Hfq</fullName>
    </recommendedName>
</protein>
<proteinExistence type="inferred from homology"/>
<dbReference type="NCBIfam" id="NF001602">
    <property type="entry name" value="PRK00395.1"/>
    <property type="match status" value="1"/>
</dbReference>